<protein>
    <submittedName>
        <fullName evidence="6">DoxX family protein</fullName>
    </submittedName>
</protein>
<dbReference type="AlphaFoldDB" id="A0A849BUA1"/>
<proteinExistence type="predicted"/>
<feature type="transmembrane region" description="Helical" evidence="5">
    <location>
        <begin position="92"/>
        <end position="115"/>
    </location>
</feature>
<name>A0A849BUA1_9NOCA</name>
<comment type="caution">
    <text evidence="6">The sequence shown here is derived from an EMBL/GenBank/DDBJ whole genome shotgun (WGS) entry which is preliminary data.</text>
</comment>
<dbReference type="RefSeq" id="WP_067518297.1">
    <property type="nucleotide sequence ID" value="NZ_JABELX010000003.1"/>
</dbReference>
<dbReference type="Pfam" id="PF13564">
    <property type="entry name" value="DoxX_2"/>
    <property type="match status" value="1"/>
</dbReference>
<evidence type="ECO:0000313" key="7">
    <source>
        <dbReference type="Proteomes" id="UP000586827"/>
    </source>
</evidence>
<evidence type="ECO:0000256" key="2">
    <source>
        <dbReference type="ARBA" id="ARBA00022692"/>
    </source>
</evidence>
<keyword evidence="2 5" id="KW-0812">Transmembrane</keyword>
<keyword evidence="3 5" id="KW-1133">Transmembrane helix</keyword>
<feature type="transmembrane region" description="Helical" evidence="5">
    <location>
        <begin position="56"/>
        <end position="85"/>
    </location>
</feature>
<dbReference type="EMBL" id="JABELX010000003">
    <property type="protein sequence ID" value="NNH70192.1"/>
    <property type="molecule type" value="Genomic_DNA"/>
</dbReference>
<sequence>MQVAFIAVTLVAIVINAAESVANFARIPFVKANAAAVGVPESWLPGLGLAKGAGALGLAAGLAGLQPVGVAAAAGLVLFFVCALVAHIRAKVYYNIAGPIFFLVFSIAALALMIAH</sequence>
<accession>A0A849BUA1</accession>
<comment type="subcellular location">
    <subcellularLocation>
        <location evidence="1">Membrane</location>
        <topology evidence="1">Multi-pass membrane protein</topology>
    </subcellularLocation>
</comment>
<keyword evidence="7" id="KW-1185">Reference proteome</keyword>
<dbReference type="Proteomes" id="UP000586827">
    <property type="component" value="Unassembled WGS sequence"/>
</dbReference>
<keyword evidence="4 5" id="KW-0472">Membrane</keyword>
<evidence type="ECO:0000256" key="5">
    <source>
        <dbReference type="SAM" id="Phobius"/>
    </source>
</evidence>
<reference evidence="6 7" key="1">
    <citation type="submission" date="2020-05" db="EMBL/GenBank/DDBJ databases">
        <title>MicrobeNet Type strains.</title>
        <authorList>
            <person name="Nicholson A.C."/>
        </authorList>
    </citation>
    <scope>NUCLEOTIDE SEQUENCE [LARGE SCALE GENOMIC DNA]</scope>
    <source>
        <strain evidence="6 7">JCM 3224</strain>
    </source>
</reference>
<evidence type="ECO:0000256" key="4">
    <source>
        <dbReference type="ARBA" id="ARBA00023136"/>
    </source>
</evidence>
<gene>
    <name evidence="6" type="ORF">HLB23_10015</name>
</gene>
<organism evidence="6 7">
    <name type="scientific">Nocardia uniformis</name>
    <dbReference type="NCBI Taxonomy" id="53432"/>
    <lineage>
        <taxon>Bacteria</taxon>
        <taxon>Bacillati</taxon>
        <taxon>Actinomycetota</taxon>
        <taxon>Actinomycetes</taxon>
        <taxon>Mycobacteriales</taxon>
        <taxon>Nocardiaceae</taxon>
        <taxon>Nocardia</taxon>
    </lineage>
</organism>
<evidence type="ECO:0000313" key="6">
    <source>
        <dbReference type="EMBL" id="NNH70192.1"/>
    </source>
</evidence>
<dbReference type="InterPro" id="IPR032808">
    <property type="entry name" value="DoxX"/>
</dbReference>
<dbReference type="GO" id="GO:0016020">
    <property type="term" value="C:membrane"/>
    <property type="evidence" value="ECO:0007669"/>
    <property type="project" value="UniProtKB-SubCell"/>
</dbReference>
<evidence type="ECO:0000256" key="1">
    <source>
        <dbReference type="ARBA" id="ARBA00004141"/>
    </source>
</evidence>
<evidence type="ECO:0000256" key="3">
    <source>
        <dbReference type="ARBA" id="ARBA00022989"/>
    </source>
</evidence>